<proteinExistence type="predicted"/>
<dbReference type="EMBL" id="CAADFQ010000021">
    <property type="protein sequence ID" value="VFK31259.1"/>
    <property type="molecule type" value="Genomic_DNA"/>
</dbReference>
<dbReference type="EMBL" id="CAADGH010000021">
    <property type="protein sequence ID" value="VFK75421.1"/>
    <property type="molecule type" value="Genomic_DNA"/>
</dbReference>
<name>A0A451BAV0_9GAMM</name>
<organism evidence="3">
    <name type="scientific">Candidatus Kentrum sp. MB</name>
    <dbReference type="NCBI Taxonomy" id="2138164"/>
    <lineage>
        <taxon>Bacteria</taxon>
        <taxon>Pseudomonadati</taxon>
        <taxon>Pseudomonadota</taxon>
        <taxon>Gammaproteobacteria</taxon>
        <taxon>Candidatus Kentrum</taxon>
    </lineage>
</organism>
<reference evidence="3" key="1">
    <citation type="submission" date="2019-02" db="EMBL/GenBank/DDBJ databases">
        <authorList>
            <person name="Gruber-Vodicka R. H."/>
            <person name="Seah K. B. B."/>
        </authorList>
    </citation>
    <scope>NUCLEOTIDE SEQUENCE</scope>
    <source>
        <strain evidence="1">BECK_BZ197</strain>
        <strain evidence="3">BECK_BZ198</strain>
        <strain evidence="2">BECK_BZ199</strain>
    </source>
</reference>
<dbReference type="EMBL" id="CAADFO010000024">
    <property type="protein sequence ID" value="VFK26991.1"/>
    <property type="molecule type" value="Genomic_DNA"/>
</dbReference>
<evidence type="ECO:0000313" key="3">
    <source>
        <dbReference type="EMBL" id="VFK75421.1"/>
    </source>
</evidence>
<sequence>MVFPDIRFWEIGKVFAIKAHGKSKCTWYPSPGFGMTKNNPDYDLDRRGKSFGLVRFVFLNWELERLSKLYANGALSAEMYERATKKTSETAQQMGDAFGSAFEDAILSGKNFGDVLTGLQQDLARIIIRRTITVPRSIQINSLDFCHEKPGNRLLIRPTTMAVWAMAMPTIHLIISSLMRCSIPRISKRRPSISAFVANDASQSTSLWATACSFGTPASRSFSTKLCVSKGIAVTTDSPVW</sequence>
<evidence type="ECO:0000313" key="2">
    <source>
        <dbReference type="EMBL" id="VFK31259.1"/>
    </source>
</evidence>
<gene>
    <name evidence="1" type="ORF">BECKMB1821G_GA0114241_102455</name>
    <name evidence="3" type="ORF">BECKMB1821H_GA0114242_102155</name>
    <name evidence="2" type="ORF">BECKMB1821I_GA0114274_102154</name>
</gene>
<protein>
    <submittedName>
        <fullName evidence="3">Uncharacterized protein</fullName>
    </submittedName>
</protein>
<accession>A0A451BAV0</accession>
<evidence type="ECO:0000313" key="1">
    <source>
        <dbReference type="EMBL" id="VFK26991.1"/>
    </source>
</evidence>
<dbReference type="AlphaFoldDB" id="A0A451BAV0"/>